<reference evidence="2 3" key="1">
    <citation type="submission" date="2018-10" db="EMBL/GenBank/DDBJ databases">
        <title>Genomic Encyclopedia of Archaeal and Bacterial Type Strains, Phase II (KMG-II): from individual species to whole genera.</title>
        <authorList>
            <person name="Goeker M."/>
        </authorList>
    </citation>
    <scope>NUCLEOTIDE SEQUENCE [LARGE SCALE GENOMIC DNA]</scope>
    <source>
        <strain evidence="2 3">DSM 43383</strain>
    </source>
</reference>
<evidence type="ECO:0000259" key="1">
    <source>
        <dbReference type="Pfam" id="PF11896"/>
    </source>
</evidence>
<accession>A0A495QK85</accession>
<proteinExistence type="predicted"/>
<dbReference type="InterPro" id="IPR021828">
    <property type="entry name" value="GlgE_dom_N/S"/>
</dbReference>
<protein>
    <submittedName>
        <fullName evidence="2">Uncharacterized protein DUF3416</fullName>
    </submittedName>
</protein>
<dbReference type="Gene3D" id="1.20.58.80">
    <property type="entry name" value="Phosphotransferase system, lactose/cellobiose-type IIA subunit"/>
    <property type="match status" value="1"/>
</dbReference>
<dbReference type="InterPro" id="IPR013783">
    <property type="entry name" value="Ig-like_fold"/>
</dbReference>
<dbReference type="GO" id="GO:0005975">
    <property type="term" value="P:carbohydrate metabolic process"/>
    <property type="evidence" value="ECO:0007669"/>
    <property type="project" value="UniProtKB-ARBA"/>
</dbReference>
<evidence type="ECO:0000313" key="3">
    <source>
        <dbReference type="Proteomes" id="UP000274601"/>
    </source>
</evidence>
<comment type="caution">
    <text evidence="2">The sequence shown here is derived from an EMBL/GenBank/DDBJ whole genome shotgun (WGS) entry which is preliminary data.</text>
</comment>
<dbReference type="AlphaFoldDB" id="A0A495QK85"/>
<dbReference type="GO" id="GO:0004553">
    <property type="term" value="F:hydrolase activity, hydrolyzing O-glycosyl compounds"/>
    <property type="evidence" value="ECO:0007669"/>
    <property type="project" value="InterPro"/>
</dbReference>
<dbReference type="OrthoDB" id="9805159at2"/>
<dbReference type="Pfam" id="PF11896">
    <property type="entry name" value="GlgE_dom_N_S"/>
    <property type="match status" value="1"/>
</dbReference>
<dbReference type="EMBL" id="RBWU01000004">
    <property type="protein sequence ID" value="RKS72985.1"/>
    <property type="molecule type" value="Genomic_DNA"/>
</dbReference>
<gene>
    <name evidence="2" type="ORF">BZB76_3665</name>
</gene>
<dbReference type="Proteomes" id="UP000274601">
    <property type="component" value="Unassembled WGS sequence"/>
</dbReference>
<keyword evidence="3" id="KW-1185">Reference proteome</keyword>
<feature type="domain" description="Alpha-1,4-glucan:maltose-1-phosphate maltosyltransferase" evidence="1">
    <location>
        <begin position="10"/>
        <end position="196"/>
    </location>
</feature>
<dbReference type="RefSeq" id="WP_121436173.1">
    <property type="nucleotide sequence ID" value="NZ_RBWU01000004.1"/>
</dbReference>
<dbReference type="Gene3D" id="3.20.20.80">
    <property type="entry name" value="Glycosidases"/>
    <property type="match status" value="1"/>
</dbReference>
<dbReference type="Gene3D" id="2.60.40.10">
    <property type="entry name" value="Immunoglobulins"/>
    <property type="match status" value="1"/>
</dbReference>
<feature type="non-terminal residue" evidence="2">
    <location>
        <position position="247"/>
    </location>
</feature>
<evidence type="ECO:0000313" key="2">
    <source>
        <dbReference type="EMBL" id="RKS72985.1"/>
    </source>
</evidence>
<organism evidence="2 3">
    <name type="scientific">Actinomadura pelletieri DSM 43383</name>
    <dbReference type="NCBI Taxonomy" id="1120940"/>
    <lineage>
        <taxon>Bacteria</taxon>
        <taxon>Bacillati</taxon>
        <taxon>Actinomycetota</taxon>
        <taxon>Actinomycetes</taxon>
        <taxon>Streptosporangiales</taxon>
        <taxon>Thermomonosporaceae</taxon>
        <taxon>Actinomadura</taxon>
    </lineage>
</organism>
<name>A0A495QK85_9ACTN</name>
<sequence>MQVKLEAELGRIPIIDVAPVVGCGRWPAKAVVGETVEVSATVFREGHERLGAAVVLRTPESEELPGRRMREVAPGTDRWAAQVTPTEMGSWSFRVEAWGDPIAHWWHDAQIKVPRGQDVDLMLTEGSLLFRRAGREVRGTDRRVLNRLARLLTDDREDALERLAAAENPEVLDVLERHPLRELLTVSDWYPLVVHRQRALYGAWYEFFPRSEGAILDPLGRRGPISGTFRTAMKRLPAIADMGFDVV</sequence>